<reference evidence="4 5" key="1">
    <citation type="submission" date="2019-09" db="EMBL/GenBank/DDBJ databases">
        <title>YIM 48816 draft genome.</title>
        <authorList>
            <person name="Jiang L."/>
        </authorList>
    </citation>
    <scope>NUCLEOTIDE SEQUENCE [LARGE SCALE GENOMIC DNA]</scope>
    <source>
        <strain evidence="4 5">YIM 48816</strain>
    </source>
</reference>
<organism evidence="4 5">
    <name type="scientific">Methylobacterium soli</name>
    <dbReference type="NCBI Taxonomy" id="553447"/>
    <lineage>
        <taxon>Bacteria</taxon>
        <taxon>Pseudomonadati</taxon>
        <taxon>Pseudomonadota</taxon>
        <taxon>Alphaproteobacteria</taxon>
        <taxon>Hyphomicrobiales</taxon>
        <taxon>Methylobacteriaceae</taxon>
        <taxon>Methylobacterium</taxon>
    </lineage>
</organism>
<evidence type="ECO:0000259" key="3">
    <source>
        <dbReference type="Pfam" id="PF01757"/>
    </source>
</evidence>
<feature type="transmembrane region" description="Helical" evidence="2">
    <location>
        <begin position="47"/>
        <end position="68"/>
    </location>
</feature>
<dbReference type="InterPro" id="IPR050879">
    <property type="entry name" value="Acyltransferase_3"/>
</dbReference>
<dbReference type="GO" id="GO:0016020">
    <property type="term" value="C:membrane"/>
    <property type="evidence" value="ECO:0007669"/>
    <property type="project" value="TreeGrafter"/>
</dbReference>
<dbReference type="PANTHER" id="PTHR23028:SF53">
    <property type="entry name" value="ACYL_TRANSF_3 DOMAIN-CONTAINING PROTEIN"/>
    <property type="match status" value="1"/>
</dbReference>
<keyword evidence="2" id="KW-0472">Membrane</keyword>
<comment type="caution">
    <text evidence="4">The sequence shown here is derived from an EMBL/GenBank/DDBJ whole genome shotgun (WGS) entry which is preliminary data.</text>
</comment>
<feature type="transmembrane region" description="Helical" evidence="2">
    <location>
        <begin position="324"/>
        <end position="345"/>
    </location>
</feature>
<proteinExistence type="predicted"/>
<feature type="domain" description="Acyltransferase 3" evidence="3">
    <location>
        <begin position="22"/>
        <end position="341"/>
    </location>
</feature>
<feature type="transmembrane region" description="Helical" evidence="2">
    <location>
        <begin position="171"/>
        <end position="191"/>
    </location>
</feature>
<evidence type="ECO:0000313" key="4">
    <source>
        <dbReference type="EMBL" id="KAB1079164.1"/>
    </source>
</evidence>
<dbReference type="GO" id="GO:0016747">
    <property type="term" value="F:acyltransferase activity, transferring groups other than amino-acyl groups"/>
    <property type="evidence" value="ECO:0007669"/>
    <property type="project" value="InterPro"/>
</dbReference>
<evidence type="ECO:0000256" key="1">
    <source>
        <dbReference type="SAM" id="MobiDB-lite"/>
    </source>
</evidence>
<feature type="transmembrane region" description="Helical" evidence="2">
    <location>
        <begin position="298"/>
        <end position="318"/>
    </location>
</feature>
<name>A0A6L3SZU8_9HYPH</name>
<sequence>MALSSGGPEAPGIPAAMPYLPQLDGVRAVAALIVFVAHAGFSHVVPGGFGVTIFFFLSGYLITTLLRIERARTGRVSLPAFYLRRTLRILPPMYLTLLLSGALYALGLMDRRVDAAAVIGQATFLTNYPALWGTEQVLPVPLWSLAIEEHFYLVFPLAYALWLGRRSPGRAALICLGLCAIVLGLRGLNVWRLPDYSLNYSWTHTRIDAILFGCCLGLWQNPVCPGPGGRVWAPRPWQVAAAVAVILGTLLVRDEAFRQSLRYTLQSAALFVLFAWILQGRGPVVRIFAAAPMRRLGLYSYSFYLVHASVFDVVAHLAPGLGRLATMAASFILTLAYAALIHAAVERPCARLRRSLLDDGARPPEPSLADGARAGPGVAPPLTRA</sequence>
<evidence type="ECO:0000256" key="2">
    <source>
        <dbReference type="SAM" id="Phobius"/>
    </source>
</evidence>
<dbReference type="Proteomes" id="UP000474159">
    <property type="component" value="Unassembled WGS sequence"/>
</dbReference>
<gene>
    <name evidence="4" type="ORF">F6X53_12410</name>
</gene>
<dbReference type="InterPro" id="IPR002656">
    <property type="entry name" value="Acyl_transf_3_dom"/>
</dbReference>
<feature type="region of interest" description="Disordered" evidence="1">
    <location>
        <begin position="362"/>
        <end position="385"/>
    </location>
</feature>
<keyword evidence="2" id="KW-1133">Transmembrane helix</keyword>
<dbReference type="GO" id="GO:0009103">
    <property type="term" value="P:lipopolysaccharide biosynthetic process"/>
    <property type="evidence" value="ECO:0007669"/>
    <property type="project" value="TreeGrafter"/>
</dbReference>
<keyword evidence="4" id="KW-0012">Acyltransferase</keyword>
<dbReference type="PANTHER" id="PTHR23028">
    <property type="entry name" value="ACETYLTRANSFERASE"/>
    <property type="match status" value="1"/>
</dbReference>
<evidence type="ECO:0000313" key="5">
    <source>
        <dbReference type="Proteomes" id="UP000474159"/>
    </source>
</evidence>
<keyword evidence="2" id="KW-0812">Transmembrane</keyword>
<feature type="transmembrane region" description="Helical" evidence="2">
    <location>
        <begin position="260"/>
        <end position="278"/>
    </location>
</feature>
<dbReference type="OrthoDB" id="9796461at2"/>
<protein>
    <submittedName>
        <fullName evidence="4">Acyltransferase</fullName>
    </submittedName>
</protein>
<keyword evidence="5" id="KW-1185">Reference proteome</keyword>
<keyword evidence="4" id="KW-0808">Transferase</keyword>
<feature type="transmembrane region" description="Helical" evidence="2">
    <location>
        <begin position="89"/>
        <end position="107"/>
    </location>
</feature>
<dbReference type="AlphaFoldDB" id="A0A6L3SZU8"/>
<dbReference type="Pfam" id="PF01757">
    <property type="entry name" value="Acyl_transf_3"/>
    <property type="match status" value="1"/>
</dbReference>
<accession>A0A6L3SZU8</accession>
<feature type="transmembrane region" description="Helical" evidence="2">
    <location>
        <begin position="142"/>
        <end position="164"/>
    </location>
</feature>
<dbReference type="RefSeq" id="WP_151000328.1">
    <property type="nucleotide sequence ID" value="NZ_BPQY01000224.1"/>
</dbReference>
<dbReference type="EMBL" id="VZZK01000010">
    <property type="protein sequence ID" value="KAB1079164.1"/>
    <property type="molecule type" value="Genomic_DNA"/>
</dbReference>